<dbReference type="PANTHER" id="PTHR11035">
    <property type="entry name" value="VERY-LONG-CHAIN (3R)-3-HYDROXYACYL-COA DEHYDRATASE"/>
    <property type="match status" value="1"/>
</dbReference>
<keyword evidence="7 14" id="KW-0276">Fatty acid metabolism</keyword>
<sequence length="225" mass="24793">MAQDAAATAPKRASSSPIKTGYLILYNAVSAILWATVLGRTVGANLLRGPAFVYISTGDFVLWTQTLMILDVLHGLFGIVRTDPVTAAAQVASRYVAVWGVQFPFPALCASPVYSTMLFAWSVTEVIRYTYLAVKLGGYEPAAFTWVRYSSYLVLYPLGITSEMVQMWRALGPAGRKFGPLYQLFLGVSLFVIWPIGAYVLIGHMNRQRRKVLAVQKSENLKATQ</sequence>
<dbReference type="EC" id="4.2.1.134" evidence="4 14"/>
<keyword evidence="9 14" id="KW-0443">Lipid metabolism</keyword>
<keyword evidence="5 14" id="KW-0444">Lipid biosynthesis</keyword>
<dbReference type="RefSeq" id="XP_066693700.1">
    <property type="nucleotide sequence ID" value="XM_066849557.1"/>
</dbReference>
<comment type="similarity">
    <text evidence="3 14">Belongs to the very long-chain fatty acids dehydratase HACD family.</text>
</comment>
<evidence type="ECO:0000256" key="4">
    <source>
        <dbReference type="ARBA" id="ARBA00013122"/>
    </source>
</evidence>
<feature type="transmembrane region" description="Helical" evidence="14">
    <location>
        <begin position="92"/>
        <end position="114"/>
    </location>
</feature>
<accession>A0ABR1PVA1</accession>
<keyword evidence="6 14" id="KW-0812">Transmembrane</keyword>
<evidence type="ECO:0000256" key="3">
    <source>
        <dbReference type="ARBA" id="ARBA00007811"/>
    </source>
</evidence>
<keyword evidence="14" id="KW-0256">Endoplasmic reticulum</keyword>
<evidence type="ECO:0000256" key="13">
    <source>
        <dbReference type="ARBA" id="ARBA00036671"/>
    </source>
</evidence>
<dbReference type="Proteomes" id="UP001391051">
    <property type="component" value="Unassembled WGS sequence"/>
</dbReference>
<comment type="function">
    <text evidence="14">Catalyzes the third of the four reactions of the long-chain fatty acids elongation cycle. This endoplasmic reticulum-bound enzymatic process, allows the addition of two carbons to the chain of long- and very long-chain fatty acids/VLCFAs per cycle. This enzyme catalyzes the dehydration of the 3-hydroxyacyl-CoA intermediate into trans-2,3-enoyl-CoA, within each cycle of fatty acid elongation. Thereby, it participates to the production of VLCFAs of different chain lengths that are involved in multiple biological processes as precursors of membrane lipids and lipid mediators.</text>
</comment>
<evidence type="ECO:0000256" key="14">
    <source>
        <dbReference type="RuleBase" id="RU363109"/>
    </source>
</evidence>
<feature type="transmembrane region" description="Helical" evidence="14">
    <location>
        <begin position="181"/>
        <end position="202"/>
    </location>
</feature>
<comment type="pathway">
    <text evidence="2 14">Lipid metabolism; fatty acid biosynthesis.</text>
</comment>
<dbReference type="InterPro" id="IPR007482">
    <property type="entry name" value="Tyr_Pase-like_PTPLA"/>
</dbReference>
<proteinExistence type="inferred from homology"/>
<evidence type="ECO:0000256" key="9">
    <source>
        <dbReference type="ARBA" id="ARBA00023098"/>
    </source>
</evidence>
<evidence type="ECO:0000256" key="10">
    <source>
        <dbReference type="ARBA" id="ARBA00023136"/>
    </source>
</evidence>
<dbReference type="GeneID" id="92082619"/>
<evidence type="ECO:0000256" key="1">
    <source>
        <dbReference type="ARBA" id="ARBA00004141"/>
    </source>
</evidence>
<name>A0ABR1PVA1_9PEZI</name>
<evidence type="ECO:0000313" key="16">
    <source>
        <dbReference type="Proteomes" id="UP001391051"/>
    </source>
</evidence>
<comment type="subcellular location">
    <subcellularLocation>
        <location evidence="14">Endoplasmic reticulum membrane</location>
        <topology evidence="14">Multi-pass membrane protein</topology>
    </subcellularLocation>
    <subcellularLocation>
        <location evidence="1">Membrane</location>
        <topology evidence="1">Multi-pass membrane protein</topology>
    </subcellularLocation>
</comment>
<protein>
    <recommendedName>
        <fullName evidence="4 14">Very-long-chain (3R)-3-hydroxyacyl-CoA dehydratase</fullName>
        <ecNumber evidence="4 14">4.2.1.134</ecNumber>
    </recommendedName>
</protein>
<comment type="caution">
    <text evidence="15">The sequence shown here is derived from an EMBL/GenBank/DDBJ whole genome shotgun (WGS) entry which is preliminary data.</text>
</comment>
<dbReference type="EMBL" id="JAQQWE010000009">
    <property type="protein sequence ID" value="KAK7940948.1"/>
    <property type="molecule type" value="Genomic_DNA"/>
</dbReference>
<evidence type="ECO:0000313" key="15">
    <source>
        <dbReference type="EMBL" id="KAK7940948.1"/>
    </source>
</evidence>
<evidence type="ECO:0000256" key="7">
    <source>
        <dbReference type="ARBA" id="ARBA00022832"/>
    </source>
</evidence>
<organism evidence="15 16">
    <name type="scientific">Apiospora aurea</name>
    <dbReference type="NCBI Taxonomy" id="335848"/>
    <lineage>
        <taxon>Eukaryota</taxon>
        <taxon>Fungi</taxon>
        <taxon>Dikarya</taxon>
        <taxon>Ascomycota</taxon>
        <taxon>Pezizomycotina</taxon>
        <taxon>Sordariomycetes</taxon>
        <taxon>Xylariomycetidae</taxon>
        <taxon>Amphisphaeriales</taxon>
        <taxon>Apiosporaceae</taxon>
        <taxon>Apiospora</taxon>
    </lineage>
</organism>
<dbReference type="PANTHER" id="PTHR11035:SF3">
    <property type="entry name" value="VERY-LONG-CHAIN (3R)-3-HYDROXYACYL-COA DEHYDRATASE"/>
    <property type="match status" value="1"/>
</dbReference>
<evidence type="ECO:0000256" key="11">
    <source>
        <dbReference type="ARBA" id="ARBA00023160"/>
    </source>
</evidence>
<keyword evidence="10 14" id="KW-0472">Membrane</keyword>
<comment type="caution">
    <text evidence="14">Lacks conserved residue(s) required for the propagation of feature annotation.</text>
</comment>
<dbReference type="Pfam" id="PF04387">
    <property type="entry name" value="PTPLA"/>
    <property type="match status" value="1"/>
</dbReference>
<evidence type="ECO:0000256" key="2">
    <source>
        <dbReference type="ARBA" id="ARBA00005194"/>
    </source>
</evidence>
<keyword evidence="12 14" id="KW-0456">Lyase</keyword>
<evidence type="ECO:0000256" key="8">
    <source>
        <dbReference type="ARBA" id="ARBA00022989"/>
    </source>
</evidence>
<evidence type="ECO:0000256" key="5">
    <source>
        <dbReference type="ARBA" id="ARBA00022516"/>
    </source>
</evidence>
<keyword evidence="8 14" id="KW-1133">Transmembrane helix</keyword>
<keyword evidence="11 14" id="KW-0275">Fatty acid biosynthesis</keyword>
<gene>
    <name evidence="15" type="ORF">PG986_013335</name>
</gene>
<evidence type="ECO:0000256" key="12">
    <source>
        <dbReference type="ARBA" id="ARBA00023239"/>
    </source>
</evidence>
<evidence type="ECO:0000256" key="6">
    <source>
        <dbReference type="ARBA" id="ARBA00022692"/>
    </source>
</evidence>
<keyword evidence="16" id="KW-1185">Reference proteome</keyword>
<feature type="transmembrane region" description="Helical" evidence="14">
    <location>
        <begin position="21"/>
        <end position="40"/>
    </location>
</feature>
<comment type="catalytic activity">
    <reaction evidence="13 14">
        <text>a very-long-chain (3R)-3-hydroxyacyl-CoA = a very-long-chain (2E)-enoyl-CoA + H2O</text>
        <dbReference type="Rhea" id="RHEA:45812"/>
        <dbReference type="ChEBI" id="CHEBI:15377"/>
        <dbReference type="ChEBI" id="CHEBI:83728"/>
        <dbReference type="ChEBI" id="CHEBI:85440"/>
        <dbReference type="EC" id="4.2.1.134"/>
    </reaction>
</comment>
<reference evidence="15 16" key="1">
    <citation type="submission" date="2023-01" db="EMBL/GenBank/DDBJ databases">
        <title>Analysis of 21 Apiospora genomes using comparative genomics revels a genus with tremendous synthesis potential of carbohydrate active enzymes and secondary metabolites.</title>
        <authorList>
            <person name="Sorensen T."/>
        </authorList>
    </citation>
    <scope>NUCLEOTIDE SEQUENCE [LARGE SCALE GENOMIC DNA]</scope>
    <source>
        <strain evidence="15 16">CBS 24483</strain>
    </source>
</reference>